<keyword evidence="20" id="KW-1185">Reference proteome</keyword>
<comment type="similarity">
    <text evidence="2">Belongs to the ADPRibase-Mn family.</text>
</comment>
<evidence type="ECO:0000256" key="8">
    <source>
        <dbReference type="ARBA" id="ARBA00022723"/>
    </source>
</evidence>
<evidence type="ECO:0000256" key="3">
    <source>
        <dbReference type="ARBA" id="ARBA00011245"/>
    </source>
</evidence>
<dbReference type="InterPro" id="IPR004843">
    <property type="entry name" value="Calcineurin-like_PHP"/>
</dbReference>
<dbReference type="InterPro" id="IPR029052">
    <property type="entry name" value="Metallo-depent_PP-like"/>
</dbReference>
<evidence type="ECO:0000256" key="11">
    <source>
        <dbReference type="ARBA" id="ARBA00030848"/>
    </source>
</evidence>
<dbReference type="OMA" id="HPGGYGR"/>
<feature type="compositionally biased region" description="Low complexity" evidence="17">
    <location>
        <begin position="1"/>
        <end position="17"/>
    </location>
</feature>
<dbReference type="EMBL" id="CAID01000001">
    <property type="protein sequence ID" value="CAL50252.1"/>
    <property type="molecule type" value="Genomic_DNA"/>
</dbReference>
<reference evidence="20" key="1">
    <citation type="journal article" date="2006" name="Proc. Natl. Acad. Sci. U.S.A.">
        <title>Genome analysis of the smallest free-living eukaryote Ostreococcus tauri unveils many unique features.</title>
        <authorList>
            <person name="Derelle E."/>
            <person name="Ferraz C."/>
            <person name="Rombauts S."/>
            <person name="Rouze P."/>
            <person name="Worden A.Z."/>
            <person name="Robbens S."/>
            <person name="Partensky F."/>
            <person name="Degroeve S."/>
            <person name="Echeynie S."/>
            <person name="Cooke R."/>
            <person name="Saeys Y."/>
            <person name="Wuyts J."/>
            <person name="Jabbari K."/>
            <person name="Bowler C."/>
            <person name="Panaud O."/>
            <person name="Piegu B."/>
            <person name="Ball S.G."/>
            <person name="Ral J.-P."/>
            <person name="Bouget F.-Y."/>
            <person name="Piganeau G."/>
            <person name="De Baets B."/>
            <person name="Picard A."/>
            <person name="Delseny M."/>
            <person name="Demaille J."/>
            <person name="Van de Peer Y."/>
            <person name="Moreau H."/>
        </authorList>
    </citation>
    <scope>NUCLEOTIDE SEQUENCE [LARGE SCALE GENOMIC DNA]</scope>
    <source>
        <strain evidence="20">OTTH 0595 / CCAP 157/2 / RCC745</strain>
    </source>
</reference>
<proteinExistence type="inferred from homology"/>
<dbReference type="STRING" id="70448.Q01G92"/>
<evidence type="ECO:0000256" key="13">
    <source>
        <dbReference type="ARBA" id="ARBA00047486"/>
    </source>
</evidence>
<dbReference type="GO" id="GO:0047734">
    <property type="term" value="F:CDP-glycerol diphosphatase activity"/>
    <property type="evidence" value="ECO:0007669"/>
    <property type="project" value="UniProtKB-EC"/>
</dbReference>
<keyword evidence="10" id="KW-0862">Zinc</keyword>
<comment type="caution">
    <text evidence="19">The sequence shown here is derived from an EMBL/GenBank/DDBJ whole genome shotgun (WGS) entry which is preliminary data.</text>
</comment>
<dbReference type="RefSeq" id="XP_003074401.1">
    <property type="nucleotide sequence ID" value="XM_003074354.1"/>
</dbReference>
<dbReference type="GO" id="GO:0008663">
    <property type="term" value="F:2',3'-cyclic-nucleotide 2'-phosphodiesterase activity"/>
    <property type="evidence" value="ECO:0007669"/>
    <property type="project" value="TreeGrafter"/>
</dbReference>
<evidence type="ECO:0000256" key="10">
    <source>
        <dbReference type="ARBA" id="ARBA00022833"/>
    </source>
</evidence>
<dbReference type="EC" id="3.6.1.13" evidence="5"/>
<comment type="catalytic activity">
    <reaction evidence="16">
        <text>ADP-D-ribose + H2O = D-ribose 5-phosphate + AMP + 2 H(+)</text>
        <dbReference type="Rhea" id="RHEA:10412"/>
        <dbReference type="ChEBI" id="CHEBI:15377"/>
        <dbReference type="ChEBI" id="CHEBI:15378"/>
        <dbReference type="ChEBI" id="CHEBI:57967"/>
        <dbReference type="ChEBI" id="CHEBI:78346"/>
        <dbReference type="ChEBI" id="CHEBI:456215"/>
        <dbReference type="EC" id="3.6.1.13"/>
    </reaction>
</comment>
<dbReference type="InParanoid" id="Q01G92"/>
<dbReference type="SUPFAM" id="SSF56300">
    <property type="entry name" value="Metallo-dependent phosphatases"/>
    <property type="match status" value="1"/>
</dbReference>
<evidence type="ECO:0000256" key="2">
    <source>
        <dbReference type="ARBA" id="ARBA00006362"/>
    </source>
</evidence>
<dbReference type="EC" id="3.6.1.16" evidence="4"/>
<dbReference type="GO" id="GO:0030145">
    <property type="term" value="F:manganese ion binding"/>
    <property type="evidence" value="ECO:0007669"/>
    <property type="project" value="TreeGrafter"/>
</dbReference>
<dbReference type="KEGG" id="ota:OT_ostta01g03460"/>
<gene>
    <name evidence="19" type="ORF">OT_ostta01g03460</name>
</gene>
<protein>
    <recommendedName>
        <fullName evidence="7">Manganese-dependent ADP-ribose/CDP-alcohol diphosphatase</fullName>
        <ecNumber evidence="5">3.6.1.13</ecNumber>
        <ecNumber evidence="4">3.6.1.16</ecNumber>
        <ecNumber evidence="6">3.6.1.53</ecNumber>
    </recommendedName>
    <alternativeName>
        <fullName evidence="12">ADPRibase-Mn</fullName>
    </alternativeName>
    <alternativeName>
        <fullName evidence="11">CDP-choline phosphohydrolase</fullName>
    </alternativeName>
</protein>
<evidence type="ECO:0000256" key="15">
    <source>
        <dbReference type="ARBA" id="ARBA00047894"/>
    </source>
</evidence>
<comment type="subunit">
    <text evidence="3">Monomer.</text>
</comment>
<evidence type="ECO:0000256" key="12">
    <source>
        <dbReference type="ARBA" id="ARBA00032579"/>
    </source>
</evidence>
<evidence type="ECO:0000256" key="17">
    <source>
        <dbReference type="SAM" id="MobiDB-lite"/>
    </source>
</evidence>
<dbReference type="Pfam" id="PF00149">
    <property type="entry name" value="Metallophos"/>
    <property type="match status" value="1"/>
</dbReference>
<accession>Q01G92</accession>
<dbReference type="OrthoDB" id="9675250at2759"/>
<comment type="catalytic activity">
    <reaction evidence="15">
        <text>ADP-D-ribose + H2O = D-ribose 5-phosphate + AMP + 2 H(+)</text>
        <dbReference type="Rhea" id="RHEA:10412"/>
        <dbReference type="ChEBI" id="CHEBI:15377"/>
        <dbReference type="ChEBI" id="CHEBI:15378"/>
        <dbReference type="ChEBI" id="CHEBI:57967"/>
        <dbReference type="ChEBI" id="CHEBI:78346"/>
        <dbReference type="ChEBI" id="CHEBI:456215"/>
        <dbReference type="EC" id="3.6.1.53"/>
    </reaction>
</comment>
<evidence type="ECO:0000313" key="19">
    <source>
        <dbReference type="EMBL" id="CAL50252.1"/>
    </source>
</evidence>
<evidence type="ECO:0000256" key="16">
    <source>
        <dbReference type="ARBA" id="ARBA00049546"/>
    </source>
</evidence>
<dbReference type="GeneID" id="9834779"/>
<dbReference type="Gene3D" id="3.60.21.10">
    <property type="match status" value="1"/>
</dbReference>
<evidence type="ECO:0000256" key="4">
    <source>
        <dbReference type="ARBA" id="ARBA00012443"/>
    </source>
</evidence>
<keyword evidence="9" id="KW-0378">Hydrolase</keyword>
<name>Q01G92_OSTTA</name>
<evidence type="ECO:0000256" key="1">
    <source>
        <dbReference type="ARBA" id="ARBA00001946"/>
    </source>
</evidence>
<dbReference type="PANTHER" id="PTHR16509">
    <property type="match status" value="1"/>
</dbReference>
<evidence type="ECO:0000256" key="14">
    <source>
        <dbReference type="ARBA" id="ARBA00047636"/>
    </source>
</evidence>
<dbReference type="CDD" id="cd07396">
    <property type="entry name" value="MPP_Nbla03831"/>
    <property type="match status" value="1"/>
</dbReference>
<sequence length="414" mass="45250">MTLASARASTSRPAGARARGRCRPARASGEDHGRVPRGPAVHARGSAKRLDAVDASRCFRLGLFADAQYANRDDETRDDGSGRVKYFRAAEGRLRDAVAAFEREASSLSGVVNLGDLYDGYNEDDKTKRPVLRGVMSAATLERNRHDLGKVASILNASNLRFHHCLGNHDLSVSRDEFLRAVNAERGAYYSERLPRRWLLIVLDTTDLNPRYIAEDTPEYQSALDFATEAYASGREDIAPWSGGIGPIQLAWFDNELKRAKERGERVIVASHNALQANAARPQMSAWNADQVSKIIEDSGCVKICLAGHDHPGMYNYRHGVHYVTLEAMLEAKPAQKTSYAFLDVFEHEAVLTGVGAASSRRMRVSPLGVFTGIATFGAATIGELATSGTSGRAETSSLGLLDWINTYGRDYEG</sequence>
<evidence type="ECO:0000256" key="9">
    <source>
        <dbReference type="ARBA" id="ARBA00022801"/>
    </source>
</evidence>
<evidence type="ECO:0000259" key="18">
    <source>
        <dbReference type="Pfam" id="PF00149"/>
    </source>
</evidence>
<evidence type="ECO:0000256" key="5">
    <source>
        <dbReference type="ARBA" id="ARBA00012453"/>
    </source>
</evidence>
<comment type="cofactor">
    <cofactor evidence="1">
        <name>Mg(2+)</name>
        <dbReference type="ChEBI" id="CHEBI:18420"/>
    </cofactor>
</comment>
<keyword evidence="8" id="KW-0479">Metal-binding</keyword>
<dbReference type="PANTHER" id="PTHR16509:SF8">
    <property type="entry name" value="MANGANESE-DEPENDENT ADP-RIBOSE_CDP-ALCOHOL DIPHOSPHATASE"/>
    <property type="match status" value="1"/>
</dbReference>
<dbReference type="AlphaFoldDB" id="Q01G92"/>
<evidence type="ECO:0000313" key="20">
    <source>
        <dbReference type="Proteomes" id="UP000009170"/>
    </source>
</evidence>
<feature type="region of interest" description="Disordered" evidence="17">
    <location>
        <begin position="1"/>
        <end position="46"/>
    </location>
</feature>
<evidence type="ECO:0000256" key="7">
    <source>
        <dbReference type="ARBA" id="ARBA00016378"/>
    </source>
</evidence>
<dbReference type="GO" id="GO:0047631">
    <property type="term" value="F:ADP-ribose diphosphatase activity"/>
    <property type="evidence" value="ECO:0007669"/>
    <property type="project" value="UniProtKB-EC"/>
</dbReference>
<dbReference type="Proteomes" id="UP000009170">
    <property type="component" value="Unassembled WGS sequence"/>
</dbReference>
<organism evidence="19 20">
    <name type="scientific">Ostreococcus tauri</name>
    <name type="common">Marine green alga</name>
    <dbReference type="NCBI Taxonomy" id="70448"/>
    <lineage>
        <taxon>Eukaryota</taxon>
        <taxon>Viridiplantae</taxon>
        <taxon>Chlorophyta</taxon>
        <taxon>Mamiellophyceae</taxon>
        <taxon>Mamiellales</taxon>
        <taxon>Bathycoccaceae</taxon>
        <taxon>Ostreococcus</taxon>
    </lineage>
</organism>
<feature type="domain" description="Calcineurin-like phosphoesterase" evidence="18">
    <location>
        <begin position="91"/>
        <end position="312"/>
    </location>
</feature>
<reference evidence="19 20" key="2">
    <citation type="journal article" date="2014" name="BMC Genomics">
        <title>An improved genome of the model marine alga Ostreococcus tauri unfolds by assessing Illumina de novo assemblies.</title>
        <authorList>
            <person name="Blanc-Mathieu R."/>
            <person name="Verhelst B."/>
            <person name="Derelle E."/>
            <person name="Rombauts S."/>
            <person name="Bouget F.Y."/>
            <person name="Carre I."/>
            <person name="Chateau A."/>
            <person name="Eyre-Walker A."/>
            <person name="Grimsley N."/>
            <person name="Moreau H."/>
            <person name="Piegu B."/>
            <person name="Rivals E."/>
            <person name="Schackwitz W."/>
            <person name="Van de Peer Y."/>
            <person name="Piganeau G."/>
        </authorList>
    </citation>
    <scope>NUCLEOTIDE SEQUENCE [LARGE SCALE GENOMIC DNA]</scope>
    <source>
        <strain evidence="20">OTTH 0595 / CCAP 157/2 / RCC745</strain>
    </source>
</reference>
<dbReference type="EC" id="3.6.1.53" evidence="6"/>
<comment type="catalytic activity">
    <reaction evidence="13">
        <text>CDP-glycerol + H2O = sn-glycerol 3-phosphate + CMP + 2 H(+)</text>
        <dbReference type="Rhea" id="RHEA:21692"/>
        <dbReference type="ChEBI" id="CHEBI:15377"/>
        <dbReference type="ChEBI" id="CHEBI:15378"/>
        <dbReference type="ChEBI" id="CHEBI:57597"/>
        <dbReference type="ChEBI" id="CHEBI:58311"/>
        <dbReference type="ChEBI" id="CHEBI:60377"/>
        <dbReference type="EC" id="3.6.1.16"/>
    </reaction>
</comment>
<comment type="catalytic activity">
    <reaction evidence="14">
        <text>CDP-choline + H2O = phosphocholine + CMP + 2 H(+)</text>
        <dbReference type="Rhea" id="RHEA:32487"/>
        <dbReference type="ChEBI" id="CHEBI:15377"/>
        <dbReference type="ChEBI" id="CHEBI:15378"/>
        <dbReference type="ChEBI" id="CHEBI:58779"/>
        <dbReference type="ChEBI" id="CHEBI:60377"/>
        <dbReference type="ChEBI" id="CHEBI:295975"/>
        <dbReference type="EC" id="3.6.1.53"/>
    </reaction>
</comment>
<dbReference type="InterPro" id="IPR041869">
    <property type="entry name" value="MPP_ADPRM"/>
</dbReference>
<evidence type="ECO:0000256" key="6">
    <source>
        <dbReference type="ARBA" id="ARBA00012529"/>
    </source>
</evidence>